<keyword evidence="2" id="KW-1185">Reference proteome</keyword>
<dbReference type="EMBL" id="CM047946">
    <property type="protein sequence ID" value="KAI9897341.1"/>
    <property type="molecule type" value="Genomic_DNA"/>
</dbReference>
<sequence length="344" mass="37495">MTKKLITILGITGTQGGSVAERFLAPSNASSWRVRGVTRNPASPKAQALTARGVEMVKADHDNLDALRAAFSGSHAIFAVTDWAGNYTRVLESADLQAQAKAAGRSQEEYAGDLERDQGVNIANAAADPSVLATLEKYVFSTLAAVKSISAGKYVNSWEFDSKAAAEAHVRENLPELARRLSTVTMGIFQETWRDIPAFRPRRLADGTFEYVRLKAEGDKKANPEVVASRDTGAFVEALVLSHPPGTDVLGASEIITKPDYAALWGRVMGVTATCRDVDEDEFLRFVPEGFEATLVDDTRFFSEFGYAGGNPRVKTPAELGIRTTSLEEWFRSQDWTEVLEGKI</sequence>
<evidence type="ECO:0000313" key="2">
    <source>
        <dbReference type="Proteomes" id="UP001163324"/>
    </source>
</evidence>
<comment type="caution">
    <text evidence="1">The sequence shown here is derived from an EMBL/GenBank/DDBJ whole genome shotgun (WGS) entry which is preliminary data.</text>
</comment>
<accession>A0ACC0UTB3</accession>
<name>A0ACC0UTB3_9HYPO</name>
<reference evidence="1" key="1">
    <citation type="submission" date="2022-10" db="EMBL/GenBank/DDBJ databases">
        <title>Complete Genome of Trichothecium roseum strain YXFP-22015, a Plant Pathogen Isolated from Citrus.</title>
        <authorList>
            <person name="Wang Y."/>
            <person name="Zhu L."/>
        </authorList>
    </citation>
    <scope>NUCLEOTIDE SEQUENCE</scope>
    <source>
        <strain evidence="1">YXFP-22015</strain>
    </source>
</reference>
<evidence type="ECO:0000313" key="1">
    <source>
        <dbReference type="EMBL" id="KAI9897341.1"/>
    </source>
</evidence>
<organism evidence="1 2">
    <name type="scientific">Trichothecium roseum</name>
    <dbReference type="NCBI Taxonomy" id="47278"/>
    <lineage>
        <taxon>Eukaryota</taxon>
        <taxon>Fungi</taxon>
        <taxon>Dikarya</taxon>
        <taxon>Ascomycota</taxon>
        <taxon>Pezizomycotina</taxon>
        <taxon>Sordariomycetes</taxon>
        <taxon>Hypocreomycetidae</taxon>
        <taxon>Hypocreales</taxon>
        <taxon>Hypocreales incertae sedis</taxon>
        <taxon>Trichothecium</taxon>
    </lineage>
</organism>
<proteinExistence type="predicted"/>
<gene>
    <name evidence="1" type="ORF">N3K66_007197</name>
</gene>
<protein>
    <submittedName>
        <fullName evidence="1">Uncharacterized protein</fullName>
    </submittedName>
</protein>
<dbReference type="Proteomes" id="UP001163324">
    <property type="component" value="Chromosome 7"/>
</dbReference>